<accession>A0A0P7BU63</accession>
<protein>
    <recommendedName>
        <fullName evidence="3">Nucleotidyltransferase</fullName>
    </recommendedName>
</protein>
<reference evidence="1 2" key="1">
    <citation type="submission" date="2015-07" db="EMBL/GenBank/DDBJ databases">
        <title>The draft genome sequence of Leadbetterella sp. JN14-9.</title>
        <authorList>
            <person name="Liu Y."/>
            <person name="Du J."/>
            <person name="Shao Z."/>
        </authorList>
    </citation>
    <scope>NUCLEOTIDE SEQUENCE [LARGE SCALE GENOMIC DNA]</scope>
    <source>
        <strain evidence="1 2">JN14-9</strain>
    </source>
</reference>
<comment type="caution">
    <text evidence="1">The sequence shown here is derived from an EMBL/GenBank/DDBJ whole genome shotgun (WGS) entry which is preliminary data.</text>
</comment>
<evidence type="ECO:0000313" key="2">
    <source>
        <dbReference type="Proteomes" id="UP000050454"/>
    </source>
</evidence>
<keyword evidence="2" id="KW-1185">Reference proteome</keyword>
<name>A0A0P7BU63_9BACT</name>
<evidence type="ECO:0008006" key="3">
    <source>
        <dbReference type="Google" id="ProtNLM"/>
    </source>
</evidence>
<organism evidence="1 2">
    <name type="scientific">Jiulongibacter sediminis</name>
    <dbReference type="NCBI Taxonomy" id="1605367"/>
    <lineage>
        <taxon>Bacteria</taxon>
        <taxon>Pseudomonadati</taxon>
        <taxon>Bacteroidota</taxon>
        <taxon>Cytophagia</taxon>
        <taxon>Cytophagales</taxon>
        <taxon>Leadbetterellaceae</taxon>
        <taxon>Jiulongibacter</taxon>
    </lineage>
</organism>
<dbReference type="InterPro" id="IPR043519">
    <property type="entry name" value="NT_sf"/>
</dbReference>
<dbReference type="RefSeq" id="WP_055145584.1">
    <property type="nucleotide sequence ID" value="NZ_JXSZ01000006.1"/>
</dbReference>
<dbReference type="STRING" id="1605367.AFM12_06535"/>
<sequence length="230" mass="26628">MVNNYKNIIRLKVVAKALSELKNKAVFVGGAVVELYTDDPARGEVRPTDDIDVLIEIINRSNHAILEEKLRAIGFKNDMDSGVICRYKYHDIVVDVMPEDSNVLGFTNSWYKEGLRNTSTITFDEDIEILIFNLEYFLASKFEALNSFRHGKDFRFNSDFEDIIYVFDNRLNIIEELQLRENPAIGYLRIEIRSLLERPNIEEEIISNIEPSNSSLRAGRIIQIMETFIQ</sequence>
<dbReference type="SUPFAM" id="SSF81301">
    <property type="entry name" value="Nucleotidyltransferase"/>
    <property type="match status" value="1"/>
</dbReference>
<gene>
    <name evidence="1" type="ORF">AFM12_06535</name>
</gene>
<dbReference type="OrthoDB" id="114489at2"/>
<evidence type="ECO:0000313" key="1">
    <source>
        <dbReference type="EMBL" id="KPM48307.1"/>
    </source>
</evidence>
<dbReference type="EMBL" id="LGTQ01000006">
    <property type="protein sequence ID" value="KPM48307.1"/>
    <property type="molecule type" value="Genomic_DNA"/>
</dbReference>
<dbReference type="AlphaFoldDB" id="A0A0P7BU63"/>
<proteinExistence type="predicted"/>
<dbReference type="Proteomes" id="UP000050454">
    <property type="component" value="Unassembled WGS sequence"/>
</dbReference>